<dbReference type="PROSITE" id="PS00059">
    <property type="entry name" value="ADH_ZINC"/>
    <property type="match status" value="1"/>
</dbReference>
<dbReference type="Proteomes" id="UP000545286">
    <property type="component" value="Unassembled WGS sequence"/>
</dbReference>
<dbReference type="GO" id="GO:0008270">
    <property type="term" value="F:zinc ion binding"/>
    <property type="evidence" value="ECO:0007669"/>
    <property type="project" value="InterPro"/>
</dbReference>
<evidence type="ECO:0000313" key="7">
    <source>
        <dbReference type="EMBL" id="MBB2957877.1"/>
    </source>
</evidence>
<gene>
    <name evidence="7" type="ORF">FHX72_002022</name>
</gene>
<dbReference type="PANTHER" id="PTHR43401:SF2">
    <property type="entry name" value="L-THREONINE 3-DEHYDROGENASE"/>
    <property type="match status" value="1"/>
</dbReference>
<dbReference type="SUPFAM" id="SSF51735">
    <property type="entry name" value="NAD(P)-binding Rossmann-fold domains"/>
    <property type="match status" value="1"/>
</dbReference>
<protein>
    <submittedName>
        <fullName evidence="7">Threonine dehydrogenase-like Zn-dependent dehydrogenase</fullName>
    </submittedName>
</protein>
<dbReference type="Gene3D" id="3.90.180.10">
    <property type="entry name" value="Medium-chain alcohol dehydrogenases, catalytic domain"/>
    <property type="match status" value="1"/>
</dbReference>
<dbReference type="Pfam" id="PF00107">
    <property type="entry name" value="ADH_zinc_N"/>
    <property type="match status" value="1"/>
</dbReference>
<evidence type="ECO:0000256" key="3">
    <source>
        <dbReference type="ARBA" id="ARBA00022833"/>
    </source>
</evidence>
<dbReference type="Gene3D" id="3.40.50.720">
    <property type="entry name" value="NAD(P)-binding Rossmann-like Domain"/>
    <property type="match status" value="1"/>
</dbReference>
<keyword evidence="3 5" id="KW-0862">Zinc</keyword>
<dbReference type="RefSeq" id="WP_183624726.1">
    <property type="nucleotide sequence ID" value="NZ_JACHWJ010000003.1"/>
</dbReference>
<dbReference type="GO" id="GO:0016491">
    <property type="term" value="F:oxidoreductase activity"/>
    <property type="evidence" value="ECO:0007669"/>
    <property type="project" value="UniProtKB-KW"/>
</dbReference>
<accession>A0A7W4UNS2</accession>
<evidence type="ECO:0000259" key="6">
    <source>
        <dbReference type="SMART" id="SM00829"/>
    </source>
</evidence>
<name>A0A7W4UNS2_9MICO</name>
<proteinExistence type="inferred from homology"/>
<dbReference type="PANTHER" id="PTHR43401">
    <property type="entry name" value="L-THREONINE 3-DEHYDROGENASE"/>
    <property type="match status" value="1"/>
</dbReference>
<dbReference type="SUPFAM" id="SSF50129">
    <property type="entry name" value="GroES-like"/>
    <property type="match status" value="1"/>
</dbReference>
<dbReference type="EMBL" id="JACHWJ010000003">
    <property type="protein sequence ID" value="MBB2957877.1"/>
    <property type="molecule type" value="Genomic_DNA"/>
</dbReference>
<comment type="caution">
    <text evidence="7">The sequence shown here is derived from an EMBL/GenBank/DDBJ whole genome shotgun (WGS) entry which is preliminary data.</text>
</comment>
<comment type="cofactor">
    <cofactor evidence="1 5">
        <name>Zn(2+)</name>
        <dbReference type="ChEBI" id="CHEBI:29105"/>
    </cofactor>
</comment>
<keyword evidence="4" id="KW-0560">Oxidoreductase</keyword>
<dbReference type="InterPro" id="IPR013149">
    <property type="entry name" value="ADH-like_C"/>
</dbReference>
<evidence type="ECO:0000256" key="1">
    <source>
        <dbReference type="ARBA" id="ARBA00001947"/>
    </source>
</evidence>
<dbReference type="AlphaFoldDB" id="A0A7W4UNS2"/>
<dbReference type="InterPro" id="IPR002328">
    <property type="entry name" value="ADH_Zn_CS"/>
</dbReference>
<sequence>MTTEFTTTVSQEASASTSMLGAVVEPLLGVTLERREIPTPAPGQALVRSTLIGICGSDTHALAGHHPFLASTYLPGHEATGVIEALGEGAEGLALGQRVILKPNVSCGTCLNCLADRSNACETLSWIGCDPSLRWAGAMAEYFVAPVGNLYPVPDGVDDATAALVECLATPVHAARIAGDLTGARVVILGAGTIGLLCVVAALDAGVTNIVVTDLDRGKLERAQRVGAHHAVLASDTDADEQVASALGTRADVVLDCVASERSFAQAISLLRRAGTLVVVGVPARDAVLPMPIIQDFEIRVQGSAAYTEADMETALEIARRGGLPTGEVVSQTFELSRAADAFAAATADSSGKVLITP</sequence>
<organism evidence="7 8">
    <name type="scientific">Pseudoclavibacter helvolus</name>
    <dbReference type="NCBI Taxonomy" id="255205"/>
    <lineage>
        <taxon>Bacteria</taxon>
        <taxon>Bacillati</taxon>
        <taxon>Actinomycetota</taxon>
        <taxon>Actinomycetes</taxon>
        <taxon>Micrococcales</taxon>
        <taxon>Microbacteriaceae</taxon>
        <taxon>Pseudoclavibacter</taxon>
    </lineage>
</organism>
<evidence type="ECO:0000256" key="2">
    <source>
        <dbReference type="ARBA" id="ARBA00022723"/>
    </source>
</evidence>
<dbReference type="Pfam" id="PF08240">
    <property type="entry name" value="ADH_N"/>
    <property type="match status" value="1"/>
</dbReference>
<keyword evidence="2 5" id="KW-0479">Metal-binding</keyword>
<dbReference type="InterPro" id="IPR013154">
    <property type="entry name" value="ADH-like_N"/>
</dbReference>
<feature type="domain" description="Enoyl reductase (ER)" evidence="6">
    <location>
        <begin position="29"/>
        <end position="356"/>
    </location>
</feature>
<evidence type="ECO:0000313" key="8">
    <source>
        <dbReference type="Proteomes" id="UP000545286"/>
    </source>
</evidence>
<evidence type="ECO:0000256" key="5">
    <source>
        <dbReference type="RuleBase" id="RU361277"/>
    </source>
</evidence>
<reference evidence="7 8" key="1">
    <citation type="submission" date="2020-08" db="EMBL/GenBank/DDBJ databases">
        <title>Sequencing the genomes of 1000 actinobacteria strains.</title>
        <authorList>
            <person name="Klenk H.-P."/>
        </authorList>
    </citation>
    <scope>NUCLEOTIDE SEQUENCE [LARGE SCALE GENOMIC DNA]</scope>
    <source>
        <strain evidence="7 8">DSM 20419</strain>
    </source>
</reference>
<dbReference type="InterPro" id="IPR020843">
    <property type="entry name" value="ER"/>
</dbReference>
<comment type="similarity">
    <text evidence="5">Belongs to the zinc-containing alcohol dehydrogenase family.</text>
</comment>
<dbReference type="SMART" id="SM00829">
    <property type="entry name" value="PKS_ER"/>
    <property type="match status" value="1"/>
</dbReference>
<dbReference type="InterPro" id="IPR011032">
    <property type="entry name" value="GroES-like_sf"/>
</dbReference>
<keyword evidence="8" id="KW-1185">Reference proteome</keyword>
<dbReference type="InterPro" id="IPR050129">
    <property type="entry name" value="Zn_alcohol_dh"/>
</dbReference>
<dbReference type="InterPro" id="IPR036291">
    <property type="entry name" value="NAD(P)-bd_dom_sf"/>
</dbReference>
<evidence type="ECO:0000256" key="4">
    <source>
        <dbReference type="ARBA" id="ARBA00023002"/>
    </source>
</evidence>